<protein>
    <submittedName>
        <fullName evidence="1">Uncharacterized protein</fullName>
    </submittedName>
</protein>
<evidence type="ECO:0000313" key="1">
    <source>
        <dbReference type="EMBL" id="CAE8628696.1"/>
    </source>
</evidence>
<dbReference type="EMBL" id="CAJNNV010029463">
    <property type="protein sequence ID" value="CAE8628696.1"/>
    <property type="molecule type" value="Genomic_DNA"/>
</dbReference>
<keyword evidence="2" id="KW-1185">Reference proteome</keyword>
<evidence type="ECO:0000313" key="2">
    <source>
        <dbReference type="Proteomes" id="UP000654075"/>
    </source>
</evidence>
<comment type="caution">
    <text evidence="1">The sequence shown here is derived from an EMBL/GenBank/DDBJ whole genome shotgun (WGS) entry which is preliminary data.</text>
</comment>
<accession>A0A813GW68</accession>
<dbReference type="Proteomes" id="UP000654075">
    <property type="component" value="Unassembled WGS sequence"/>
</dbReference>
<gene>
    <name evidence="1" type="ORF">PGLA1383_LOCUS45301</name>
</gene>
<dbReference type="AlphaFoldDB" id="A0A813GW68"/>
<name>A0A813GW68_POLGL</name>
<proteinExistence type="predicted"/>
<organism evidence="1 2">
    <name type="scientific">Polarella glacialis</name>
    <name type="common">Dinoflagellate</name>
    <dbReference type="NCBI Taxonomy" id="89957"/>
    <lineage>
        <taxon>Eukaryota</taxon>
        <taxon>Sar</taxon>
        <taxon>Alveolata</taxon>
        <taxon>Dinophyceae</taxon>
        <taxon>Suessiales</taxon>
        <taxon>Suessiaceae</taxon>
        <taxon>Polarella</taxon>
    </lineage>
</organism>
<sequence length="814" mass="89324">MIADTYRTLRSKHTTAKFVLFGDANCHLSYVVDHEPQCVCPHCKQSAADVIIESLLFQAGLRAYADGRPTHDSGHIIDLATAPADSPVVSAVFSDPVGASDHRLVIATVMHSWTADLRRGMGRVAWASGDDWYLCLLWVEPLFLQLLEAVQPILASDAFKPESLGGRIPKKLRRAVLDSAAWARDVIYVVAGHTMQAVRVIAQNHKKASVPATASLHPDNFASFEDFKQAAREAANQQQRQAAETYAELRASQPAQAEKWLSSFFSTKAHFQVELLDADSCQPMNISQMIDVLIDDLFARADNDFEQDEQEVKLQTLEVSQIRRSGAPAEIPGSSDQLYTDQELELVLKRLQSTKKCFRGCFAALKAKVIAARAFMLALVNLGRHMALTSTLWSLRCYSPIRKSGPSLVRKVEALRPISLCTDMAHVQDGLWMARNASNLSDYAGGEQCGGASDPQSLVLSLIIQAQLRLHQGLETFWALLDLRWAFDVMSRVQPLVMFAAVFCAFAPGALTKLDALQWQWGKAILGCRFSKEFKRALVVAQCGWTLRLSSALMEEVAVMLARLAALPLSHPAAVMLAATEQTLASTWASQARARAMLDHSSLPCAIPALRVCFTAVELSGAQAGPAARKKLLRRYRREFVRPVLLERDRSEYIAAACKAIPGGIGAPLDWQPEPGSLPFSQLEGAAGATAWMWFRCWAIIRITGRWPCPVFGFNALPQVLSYCPACNAEDVTVFHALLSCPATLPIFTVLHQCCAIPDRSQQQQCILAVLSSNTPDDVRLSAQCYVGEDCRLVLAGMCVAGRSNEGAEAEESE</sequence>
<reference evidence="1" key="1">
    <citation type="submission" date="2021-02" db="EMBL/GenBank/DDBJ databases">
        <authorList>
            <person name="Dougan E. K."/>
            <person name="Rhodes N."/>
            <person name="Thang M."/>
            <person name="Chan C."/>
        </authorList>
    </citation>
    <scope>NUCLEOTIDE SEQUENCE</scope>
</reference>